<keyword evidence="4" id="KW-0378">Hydrolase</keyword>
<evidence type="ECO:0000313" key="14">
    <source>
        <dbReference type="EMBL" id="DAZ95804.1"/>
    </source>
</evidence>
<dbReference type="GO" id="GO:1990918">
    <property type="term" value="P:double-strand break repair involved in meiotic recombination"/>
    <property type="evidence" value="ECO:0007669"/>
    <property type="project" value="TreeGrafter"/>
</dbReference>
<protein>
    <recommendedName>
        <fullName evidence="13">Helicase ATP-binding domain-containing protein</fullName>
    </recommendedName>
</protein>
<keyword evidence="5" id="KW-0347">Helicase</keyword>
<dbReference type="InterPro" id="IPR014001">
    <property type="entry name" value="Helicase_ATP-bd"/>
</dbReference>
<dbReference type="GO" id="GO:0003677">
    <property type="term" value="F:DNA binding"/>
    <property type="evidence" value="ECO:0007669"/>
    <property type="project" value="InterPro"/>
</dbReference>
<dbReference type="NCBIfam" id="TIGR00604">
    <property type="entry name" value="rad3"/>
    <property type="match status" value="1"/>
</dbReference>
<evidence type="ECO:0000256" key="6">
    <source>
        <dbReference type="ARBA" id="ARBA00022840"/>
    </source>
</evidence>
<evidence type="ECO:0000256" key="11">
    <source>
        <dbReference type="SAM" id="Coils"/>
    </source>
</evidence>
<gene>
    <name evidence="14" type="ORF">N0F65_009200</name>
</gene>
<dbReference type="Pfam" id="PF13307">
    <property type="entry name" value="Helicase_C_2"/>
    <property type="match status" value="1"/>
</dbReference>
<feature type="region of interest" description="Disordered" evidence="12">
    <location>
        <begin position="155"/>
        <end position="269"/>
    </location>
</feature>
<dbReference type="InterPro" id="IPR006555">
    <property type="entry name" value="ATP-dep_Helicase_C"/>
</dbReference>
<dbReference type="InterPro" id="IPR045028">
    <property type="entry name" value="DinG/Rad3-like"/>
</dbReference>
<dbReference type="PANTHER" id="PTHR11472">
    <property type="entry name" value="DNA REPAIR DEAD HELICASE RAD3/XP-D SUBFAMILY MEMBER"/>
    <property type="match status" value="1"/>
</dbReference>
<dbReference type="FunFam" id="3.40.50.300:FF:005861">
    <property type="entry name" value="Predicted protein"/>
    <property type="match status" value="1"/>
</dbReference>
<evidence type="ECO:0000313" key="15">
    <source>
        <dbReference type="Proteomes" id="UP001146120"/>
    </source>
</evidence>
<dbReference type="GO" id="GO:0005634">
    <property type="term" value="C:nucleus"/>
    <property type="evidence" value="ECO:0007669"/>
    <property type="project" value="UniProtKB-SubCell"/>
</dbReference>
<dbReference type="PROSITE" id="PS00690">
    <property type="entry name" value="DEAH_ATP_HELICASE"/>
    <property type="match status" value="1"/>
</dbReference>
<dbReference type="InterPro" id="IPR014013">
    <property type="entry name" value="Helic_SF1/SF2_ATP-bd_DinG/Rad3"/>
</dbReference>
<dbReference type="AlphaFoldDB" id="A0AAV2YT57"/>
<keyword evidence="11" id="KW-0175">Coiled coil</keyword>
<evidence type="ECO:0000259" key="13">
    <source>
        <dbReference type="PROSITE" id="PS51193"/>
    </source>
</evidence>
<evidence type="ECO:0000256" key="12">
    <source>
        <dbReference type="SAM" id="MobiDB-lite"/>
    </source>
</evidence>
<keyword evidence="8" id="KW-0411">Iron-sulfur</keyword>
<keyword evidence="3" id="KW-0547">Nucleotide-binding</keyword>
<evidence type="ECO:0000256" key="1">
    <source>
        <dbReference type="ARBA" id="ARBA00004123"/>
    </source>
</evidence>
<dbReference type="InterPro" id="IPR027417">
    <property type="entry name" value="P-loop_NTPase"/>
</dbReference>
<feature type="compositionally biased region" description="Acidic residues" evidence="12">
    <location>
        <begin position="159"/>
        <end position="168"/>
    </location>
</feature>
<evidence type="ECO:0000256" key="9">
    <source>
        <dbReference type="ARBA" id="ARBA00023235"/>
    </source>
</evidence>
<feature type="coiled-coil region" evidence="11">
    <location>
        <begin position="98"/>
        <end position="127"/>
    </location>
</feature>
<dbReference type="SMART" id="SM00491">
    <property type="entry name" value="HELICc2"/>
    <property type="match status" value="1"/>
</dbReference>
<dbReference type="SMART" id="SM00487">
    <property type="entry name" value="DEXDc"/>
    <property type="match status" value="1"/>
</dbReference>
<dbReference type="EMBL" id="DAKRPA010000189">
    <property type="protein sequence ID" value="DAZ95804.1"/>
    <property type="molecule type" value="Genomic_DNA"/>
</dbReference>
<dbReference type="GO" id="GO:0003678">
    <property type="term" value="F:DNA helicase activity"/>
    <property type="evidence" value="ECO:0007669"/>
    <property type="project" value="InterPro"/>
</dbReference>
<dbReference type="GO" id="GO:0051536">
    <property type="term" value="F:iron-sulfur cluster binding"/>
    <property type="evidence" value="ECO:0007669"/>
    <property type="project" value="UniProtKB-KW"/>
</dbReference>
<comment type="subcellular location">
    <subcellularLocation>
        <location evidence="1">Nucleus</location>
    </subcellularLocation>
</comment>
<dbReference type="Proteomes" id="UP001146120">
    <property type="component" value="Unassembled WGS sequence"/>
</dbReference>
<feature type="region of interest" description="Disordered" evidence="12">
    <location>
        <begin position="969"/>
        <end position="1001"/>
    </location>
</feature>
<organism evidence="14 15">
    <name type="scientific">Lagenidium giganteum</name>
    <dbReference type="NCBI Taxonomy" id="4803"/>
    <lineage>
        <taxon>Eukaryota</taxon>
        <taxon>Sar</taxon>
        <taxon>Stramenopiles</taxon>
        <taxon>Oomycota</taxon>
        <taxon>Peronosporomycetes</taxon>
        <taxon>Pythiales</taxon>
        <taxon>Pythiaceae</taxon>
    </lineage>
</organism>
<dbReference type="InterPro" id="IPR010614">
    <property type="entry name" value="RAD3-like_helicase_DEAD"/>
</dbReference>
<dbReference type="CDD" id="cd18788">
    <property type="entry name" value="SF2_C_XPD"/>
    <property type="match status" value="1"/>
</dbReference>
<dbReference type="FunFam" id="3.40.50.300:FF:005857">
    <property type="entry name" value="Uncharacterized protein"/>
    <property type="match status" value="1"/>
</dbReference>
<proteinExistence type="predicted"/>
<evidence type="ECO:0000256" key="2">
    <source>
        <dbReference type="ARBA" id="ARBA00022723"/>
    </source>
</evidence>
<dbReference type="SMART" id="SM00488">
    <property type="entry name" value="DEXDc2"/>
    <property type="match status" value="1"/>
</dbReference>
<reference evidence="14" key="1">
    <citation type="submission" date="2022-11" db="EMBL/GenBank/DDBJ databases">
        <authorList>
            <person name="Morgan W.R."/>
            <person name="Tartar A."/>
        </authorList>
    </citation>
    <scope>NUCLEOTIDE SEQUENCE</scope>
    <source>
        <strain evidence="14">ARSEF 373</strain>
    </source>
</reference>
<evidence type="ECO:0000256" key="7">
    <source>
        <dbReference type="ARBA" id="ARBA00023004"/>
    </source>
</evidence>
<feature type="region of interest" description="Disordered" evidence="12">
    <location>
        <begin position="1019"/>
        <end position="1046"/>
    </location>
</feature>
<evidence type="ECO:0000256" key="4">
    <source>
        <dbReference type="ARBA" id="ARBA00022801"/>
    </source>
</evidence>
<evidence type="ECO:0000256" key="10">
    <source>
        <dbReference type="ARBA" id="ARBA00023242"/>
    </source>
</evidence>
<dbReference type="GO" id="GO:0046872">
    <property type="term" value="F:metal ion binding"/>
    <property type="evidence" value="ECO:0007669"/>
    <property type="project" value="UniProtKB-KW"/>
</dbReference>
<dbReference type="GO" id="GO:0006289">
    <property type="term" value="P:nucleotide-excision repair"/>
    <property type="evidence" value="ECO:0007669"/>
    <property type="project" value="TreeGrafter"/>
</dbReference>
<name>A0AAV2YT57_9STRA</name>
<keyword evidence="7" id="KW-0408">Iron</keyword>
<dbReference type="Gene3D" id="3.40.50.300">
    <property type="entry name" value="P-loop containing nucleotide triphosphate hydrolases"/>
    <property type="match status" value="3"/>
</dbReference>
<dbReference type="Pfam" id="PF06733">
    <property type="entry name" value="DEAD_2"/>
    <property type="match status" value="1"/>
</dbReference>
<keyword evidence="10" id="KW-0539">Nucleus</keyword>
<comment type="caution">
    <text evidence="14">The sequence shown here is derived from an EMBL/GenBank/DDBJ whole genome shotgun (WGS) entry which is preliminary data.</text>
</comment>
<dbReference type="SUPFAM" id="SSF52540">
    <property type="entry name" value="P-loop containing nucleoside triphosphate hydrolases"/>
    <property type="match status" value="2"/>
</dbReference>
<keyword evidence="15" id="KW-1185">Reference proteome</keyword>
<dbReference type="PROSITE" id="PS51193">
    <property type="entry name" value="HELICASE_ATP_BIND_2"/>
    <property type="match status" value="1"/>
</dbReference>
<dbReference type="GO" id="GO:0005524">
    <property type="term" value="F:ATP binding"/>
    <property type="evidence" value="ECO:0007669"/>
    <property type="project" value="UniProtKB-KW"/>
</dbReference>
<dbReference type="InterPro" id="IPR006554">
    <property type="entry name" value="Helicase-like_DEXD_c2"/>
</dbReference>
<evidence type="ECO:0000256" key="3">
    <source>
        <dbReference type="ARBA" id="ARBA00022741"/>
    </source>
</evidence>
<feature type="compositionally biased region" description="Polar residues" evidence="12">
    <location>
        <begin position="260"/>
        <end position="269"/>
    </location>
</feature>
<dbReference type="PANTHER" id="PTHR11472:SF47">
    <property type="entry name" value="FANCONI ANEMIA GROUP J PROTEIN"/>
    <property type="match status" value="1"/>
</dbReference>
<feature type="domain" description="Helicase ATP-binding" evidence="13">
    <location>
        <begin position="45"/>
        <end position="513"/>
    </location>
</feature>
<sequence length="1046" mass="115251">MADANASVSVKAEPIAAMAAPSAPPQAAAAPAEPSPPPGVMIMGYSVAFPEGKKPFPAQLAVMNKVLMALKTGQHALLESPTGSGKTLALLCSSLTFQKAHVKELLAAEQERKQQEQQQVLAKAQQQALAQVQVEAQAATTAADAVAVAVTAGRAPEAERDDDLDDDFASTQPSFDQFRFHGSAKAAGDGWISMGSKRKQKDAATKSGDGGDGDDDDDFDSPPDPPLKRKLPDSFTKAGAVGSKPPLQAPPSRKRKLPPSFTSTLAGSRTNVVEDLESFHDTGASNGSNNSGGVSGKSKRVLPPKIFFCSRTHSQLSQVVDELKNCPVSYLESPDKQNPYSNQLKTVVLGSKSHFCVNSKVNRDPSQVDDKCRTLLDNNGCSFFRKRKKQNDLRKVAPPVWDIEDLVKLAKKHRECAFFHTRDALVDANIVFCPYNYLLDPSIRDAVGITLKNSIIVLDEAHNVEDTCRSSASIEVTSDLLAAAITSFTNRWLKWVESTSGSTLKPSGFEEESNVWSGMDCVAILDQYGGVNADNFASIKRDVQIVVEYERELSDNDGADAPPDATAPDGSNSQMLTTLALSTVRSILNVADYMLREDLKYVDDFKLIVIKSRAANARFTSRFRGSYTPQREGWQLKLCIWCLNAAVAFSDVAREARSVILTSGTLSPMESFAGELGAEFPIRLEANHVVNMRKQVFVGAILNGPGQVDLSSTYKNQQEFRYQDAMGQLLLEYSKRVPGGILMFFPSYSLMDKLSQRWKQTGVWNAVEQAKRLFTEPRQAGKDFDALMDEYKTTITLTGKASLQSGEQTGAVFLAVYRGKVSEGIDFSNDNARAVLAVGIPYPSFKELQVQLKRKYQDEKSATDKRLVNGSTWYQLQAFRALNQALGRCIRHRQDYGMIMLLDSRHRAQAHVRSLSKWMRPFVREFEHPQQCLPLLPAFFERNEAEFGRGQTKTESAVVTGGTIALSYERNDGERATNQRSTPPRKRSPKQQSQQPEEPMNAAALMQQKMTSVRAFMEQQRAEGGDQRMFSLFHQPMKSSPGEKRK</sequence>
<dbReference type="InterPro" id="IPR013020">
    <property type="entry name" value="Rad3/Chl1-like"/>
</dbReference>
<evidence type="ECO:0000256" key="8">
    <source>
        <dbReference type="ARBA" id="ARBA00023014"/>
    </source>
</evidence>
<dbReference type="InterPro" id="IPR002464">
    <property type="entry name" value="DNA/RNA_helicase_DEAH_CS"/>
</dbReference>
<keyword evidence="9" id="KW-0413">Isomerase</keyword>
<accession>A0AAV2YT57</accession>
<feature type="compositionally biased region" description="Acidic residues" evidence="12">
    <location>
        <begin position="211"/>
        <end position="221"/>
    </location>
</feature>
<keyword evidence="2" id="KW-0479">Metal-binding</keyword>
<keyword evidence="6" id="KW-0067">ATP-binding</keyword>
<dbReference type="GO" id="GO:0016818">
    <property type="term" value="F:hydrolase activity, acting on acid anhydrides, in phosphorus-containing anhydrides"/>
    <property type="evidence" value="ECO:0007669"/>
    <property type="project" value="InterPro"/>
</dbReference>
<feature type="compositionally biased region" description="Low complexity" evidence="12">
    <location>
        <begin position="990"/>
        <end position="999"/>
    </location>
</feature>
<reference evidence="14" key="2">
    <citation type="journal article" date="2023" name="Microbiol Resour">
        <title>Decontamination and Annotation of the Draft Genome Sequence of the Oomycete Lagenidium giganteum ARSEF 373.</title>
        <authorList>
            <person name="Morgan W.R."/>
            <person name="Tartar A."/>
        </authorList>
    </citation>
    <scope>NUCLEOTIDE SEQUENCE</scope>
    <source>
        <strain evidence="14">ARSEF 373</strain>
    </source>
</reference>
<evidence type="ECO:0000256" key="5">
    <source>
        <dbReference type="ARBA" id="ARBA00022806"/>
    </source>
</evidence>